<name>A0A316ZJJ4_9BASI</name>
<dbReference type="GeneID" id="37273448"/>
<keyword evidence="3" id="KW-1185">Reference proteome</keyword>
<dbReference type="Proteomes" id="UP000245946">
    <property type="component" value="Unassembled WGS sequence"/>
</dbReference>
<protein>
    <submittedName>
        <fullName evidence="2">Uncharacterized protein</fullName>
    </submittedName>
</protein>
<reference evidence="2 3" key="1">
    <citation type="journal article" date="2018" name="Mol. Biol. Evol.">
        <title>Broad Genomic Sampling Reveals a Smut Pathogenic Ancestry of the Fungal Clade Ustilaginomycotina.</title>
        <authorList>
            <person name="Kijpornyongpan T."/>
            <person name="Mondo S.J."/>
            <person name="Barry K."/>
            <person name="Sandor L."/>
            <person name="Lee J."/>
            <person name="Lipzen A."/>
            <person name="Pangilinan J."/>
            <person name="LaButti K."/>
            <person name="Hainaut M."/>
            <person name="Henrissat B."/>
            <person name="Grigoriev I.V."/>
            <person name="Spatafora J.W."/>
            <person name="Aime M.C."/>
        </authorList>
    </citation>
    <scope>NUCLEOTIDE SEQUENCE [LARGE SCALE GENOMIC DNA]</scope>
    <source>
        <strain evidence="2 3">MCA 4186</strain>
    </source>
</reference>
<sequence>MSRSDAAHPTPPHPRLSSSIKPPALPFLAVAASRKAHLRGFPPSSSCGAGQGGAGDAVHAERAKRMRLVGCGCLGGPQPAPRALAAWPLGEQGLCWPRWRFASPAAPLLGSLSDV</sequence>
<dbReference type="AlphaFoldDB" id="A0A316ZJJ4"/>
<gene>
    <name evidence="2" type="ORF">FA09DRAFT_9251</name>
</gene>
<dbReference type="RefSeq" id="XP_025601577.1">
    <property type="nucleotide sequence ID" value="XM_025745904.1"/>
</dbReference>
<evidence type="ECO:0000256" key="1">
    <source>
        <dbReference type="SAM" id="MobiDB-lite"/>
    </source>
</evidence>
<evidence type="ECO:0000313" key="3">
    <source>
        <dbReference type="Proteomes" id="UP000245946"/>
    </source>
</evidence>
<evidence type="ECO:0000313" key="2">
    <source>
        <dbReference type="EMBL" id="PWO01299.1"/>
    </source>
</evidence>
<accession>A0A316ZJJ4</accession>
<dbReference type="EMBL" id="KZ819283">
    <property type="protein sequence ID" value="PWO01299.1"/>
    <property type="molecule type" value="Genomic_DNA"/>
</dbReference>
<feature type="region of interest" description="Disordered" evidence="1">
    <location>
        <begin position="1"/>
        <end position="21"/>
    </location>
</feature>
<proteinExistence type="predicted"/>
<organism evidence="2 3">
    <name type="scientific">Tilletiopsis washingtonensis</name>
    <dbReference type="NCBI Taxonomy" id="58919"/>
    <lineage>
        <taxon>Eukaryota</taxon>
        <taxon>Fungi</taxon>
        <taxon>Dikarya</taxon>
        <taxon>Basidiomycota</taxon>
        <taxon>Ustilaginomycotina</taxon>
        <taxon>Exobasidiomycetes</taxon>
        <taxon>Entylomatales</taxon>
        <taxon>Entylomatales incertae sedis</taxon>
        <taxon>Tilletiopsis</taxon>
    </lineage>
</organism>